<sequence>MGWICRVISPMIDSALNLGGAFTNCTLTRTVRIDEDNEVDLTGLSITAGDDGALHVQVKITKSGFCYSATGTVGAKITIAVAGGQLVVQVQADDPNVDVDIPWYCWVAGAVIGALLGALLPSVIYVIVGAVLVPLIMYIAEEVIEGTINSVAAHITDALNQLLVPVDIPAVGFNIVFSDARIDDVQIGCRIRPIDTAPVRAAGTVVVPNGSAFDLDSGRVGARDMPSGDLTVLGGAFDRTVRAVCGARWPERACVTSTASTARPCTATPTTLRTRYPWPTWRPSTPSGCCSATRSGNRCASTACAPTKAGGRPFRPWT</sequence>
<keyword evidence="1" id="KW-0472">Membrane</keyword>
<accession>A0A1V3X413</accession>
<protein>
    <submittedName>
        <fullName evidence="2">Uncharacterized protein</fullName>
    </submittedName>
</protein>
<feature type="transmembrane region" description="Helical" evidence="1">
    <location>
        <begin position="101"/>
        <end position="118"/>
    </location>
</feature>
<gene>
    <name evidence="2" type="ORF">BZL30_4797</name>
</gene>
<name>A0A1V3X413_MYCKA</name>
<proteinExistence type="predicted"/>
<keyword evidence="1" id="KW-1133">Transmembrane helix</keyword>
<evidence type="ECO:0000256" key="1">
    <source>
        <dbReference type="SAM" id="Phobius"/>
    </source>
</evidence>
<dbReference type="EMBL" id="MVBM01000004">
    <property type="protein sequence ID" value="OOK74033.1"/>
    <property type="molecule type" value="Genomic_DNA"/>
</dbReference>
<dbReference type="AlphaFoldDB" id="A0A1V3X413"/>
<comment type="caution">
    <text evidence="2">The sequence shown here is derived from an EMBL/GenBank/DDBJ whole genome shotgun (WGS) entry which is preliminary data.</text>
</comment>
<reference evidence="2 3" key="1">
    <citation type="submission" date="2017-02" db="EMBL/GenBank/DDBJ databases">
        <title>Complete genome sequences of Mycobacterium kansasii strains isolated from rhesus macaques.</title>
        <authorList>
            <person name="Panda A."/>
            <person name="Nagaraj S."/>
            <person name="Zhao X."/>
            <person name="Tettelin H."/>
            <person name="Detolla L.J."/>
        </authorList>
    </citation>
    <scope>NUCLEOTIDE SEQUENCE [LARGE SCALE GENOMIC DNA]</scope>
    <source>
        <strain evidence="2 3">11-3813</strain>
    </source>
</reference>
<organism evidence="2 3">
    <name type="scientific">Mycobacterium kansasii</name>
    <dbReference type="NCBI Taxonomy" id="1768"/>
    <lineage>
        <taxon>Bacteria</taxon>
        <taxon>Bacillati</taxon>
        <taxon>Actinomycetota</taxon>
        <taxon>Actinomycetes</taxon>
        <taxon>Mycobacteriales</taxon>
        <taxon>Mycobacteriaceae</taxon>
        <taxon>Mycobacterium</taxon>
    </lineage>
</organism>
<keyword evidence="1" id="KW-0812">Transmembrane</keyword>
<dbReference type="Proteomes" id="UP000189229">
    <property type="component" value="Unassembled WGS sequence"/>
</dbReference>
<evidence type="ECO:0000313" key="3">
    <source>
        <dbReference type="Proteomes" id="UP000189229"/>
    </source>
</evidence>
<evidence type="ECO:0000313" key="2">
    <source>
        <dbReference type="EMBL" id="OOK74033.1"/>
    </source>
</evidence>